<feature type="signal peptide" evidence="2">
    <location>
        <begin position="1"/>
        <end position="16"/>
    </location>
</feature>
<comment type="caution">
    <text evidence="3">The sequence shown here is derived from an EMBL/GenBank/DDBJ whole genome shotgun (WGS) entry which is preliminary data.</text>
</comment>
<gene>
    <name evidence="3" type="ORF">WJX74_005101</name>
</gene>
<dbReference type="EMBL" id="JALJOS010000001">
    <property type="protein sequence ID" value="KAK9844641.1"/>
    <property type="molecule type" value="Genomic_DNA"/>
</dbReference>
<dbReference type="Proteomes" id="UP001438707">
    <property type="component" value="Unassembled WGS sequence"/>
</dbReference>
<name>A0AAW1SG66_9CHLO</name>
<proteinExistence type="predicted"/>
<evidence type="ECO:0000313" key="3">
    <source>
        <dbReference type="EMBL" id="KAK9844641.1"/>
    </source>
</evidence>
<evidence type="ECO:0000256" key="2">
    <source>
        <dbReference type="SAM" id="SignalP"/>
    </source>
</evidence>
<feature type="chain" id="PRO_5043923590" description="Secreted protein" evidence="2">
    <location>
        <begin position="17"/>
        <end position="74"/>
    </location>
</feature>
<keyword evidence="2" id="KW-0732">Signal</keyword>
<evidence type="ECO:0008006" key="5">
    <source>
        <dbReference type="Google" id="ProtNLM"/>
    </source>
</evidence>
<protein>
    <recommendedName>
        <fullName evidence="5">Secreted protein</fullName>
    </recommendedName>
</protein>
<reference evidence="3 4" key="1">
    <citation type="journal article" date="2024" name="Nat. Commun.">
        <title>Phylogenomics reveals the evolutionary origins of lichenization in chlorophyte algae.</title>
        <authorList>
            <person name="Puginier C."/>
            <person name="Libourel C."/>
            <person name="Otte J."/>
            <person name="Skaloud P."/>
            <person name="Haon M."/>
            <person name="Grisel S."/>
            <person name="Petersen M."/>
            <person name="Berrin J.G."/>
            <person name="Delaux P.M."/>
            <person name="Dal Grande F."/>
            <person name="Keller J."/>
        </authorList>
    </citation>
    <scope>NUCLEOTIDE SEQUENCE [LARGE SCALE GENOMIC DNA]</scope>
    <source>
        <strain evidence="3 4">SAG 2145</strain>
    </source>
</reference>
<organism evidence="3 4">
    <name type="scientific">Apatococcus lobatus</name>
    <dbReference type="NCBI Taxonomy" id="904363"/>
    <lineage>
        <taxon>Eukaryota</taxon>
        <taxon>Viridiplantae</taxon>
        <taxon>Chlorophyta</taxon>
        <taxon>core chlorophytes</taxon>
        <taxon>Trebouxiophyceae</taxon>
        <taxon>Chlorellales</taxon>
        <taxon>Chlorellaceae</taxon>
        <taxon>Apatococcus</taxon>
    </lineage>
</organism>
<keyword evidence="4" id="KW-1185">Reference proteome</keyword>
<evidence type="ECO:0000256" key="1">
    <source>
        <dbReference type="SAM" id="MobiDB-lite"/>
    </source>
</evidence>
<dbReference type="AlphaFoldDB" id="A0AAW1SG66"/>
<feature type="region of interest" description="Disordered" evidence="1">
    <location>
        <begin position="47"/>
        <end position="74"/>
    </location>
</feature>
<accession>A0AAW1SG66</accession>
<evidence type="ECO:0000313" key="4">
    <source>
        <dbReference type="Proteomes" id="UP001438707"/>
    </source>
</evidence>
<sequence>MHVMIILAITAGSSLGKALAKLAQAALDTIVCSADRICGLLRHSSSVDANSSVDTNKRPGRSELGIGLGLAKAD</sequence>